<protein>
    <recommendedName>
        <fullName evidence="1">DUF222 domain-containing protein</fullName>
    </recommendedName>
</protein>
<evidence type="ECO:0000259" key="1">
    <source>
        <dbReference type="Pfam" id="PF02720"/>
    </source>
</evidence>
<accession>A0A1G7EU64</accession>
<reference evidence="2 3" key="1">
    <citation type="submission" date="2016-10" db="EMBL/GenBank/DDBJ databases">
        <authorList>
            <person name="de Groot N.N."/>
        </authorList>
    </citation>
    <scope>NUCLEOTIDE SEQUENCE [LARGE SCALE GENOMIC DNA]</scope>
    <source>
        <strain evidence="2 3">JCM 11308</strain>
    </source>
</reference>
<evidence type="ECO:0000313" key="2">
    <source>
        <dbReference type="EMBL" id="SDE67250.1"/>
    </source>
</evidence>
<dbReference type="Pfam" id="PF02720">
    <property type="entry name" value="DUF222"/>
    <property type="match status" value="1"/>
</dbReference>
<keyword evidence="3" id="KW-1185">Reference proteome</keyword>
<proteinExistence type="predicted"/>
<feature type="domain" description="DUF222" evidence="1">
    <location>
        <begin position="29"/>
        <end position="118"/>
    </location>
</feature>
<name>A0A1G7EU64_9NOCA</name>
<organism evidence="2 3">
    <name type="scientific">Rhodococcus tukisamuensis</name>
    <dbReference type="NCBI Taxonomy" id="168276"/>
    <lineage>
        <taxon>Bacteria</taxon>
        <taxon>Bacillati</taxon>
        <taxon>Actinomycetota</taxon>
        <taxon>Actinomycetes</taxon>
        <taxon>Mycobacteriales</taxon>
        <taxon>Nocardiaceae</taxon>
        <taxon>Rhodococcus</taxon>
    </lineage>
</organism>
<dbReference type="Proteomes" id="UP000199417">
    <property type="component" value="Unassembled WGS sequence"/>
</dbReference>
<sequence>MKLDAMLTDPARVEARRLDETEILAAVPELVQDMRMREALLVRLVRDADQRCLPEHVGAADTTAWLAGATRMHRARAAQIVRLARELPLHPQVAEVLDDGRIELAHVQVIVNFLARLAKLTRDFDIEPAETDWEHPDPETGRPDDC</sequence>
<gene>
    <name evidence="2" type="ORF">SAMN05444580_12715</name>
</gene>
<dbReference type="AlphaFoldDB" id="A0A1G7EU64"/>
<dbReference type="EMBL" id="FNAB01000027">
    <property type="protein sequence ID" value="SDE67250.1"/>
    <property type="molecule type" value="Genomic_DNA"/>
</dbReference>
<dbReference type="InterPro" id="IPR003870">
    <property type="entry name" value="DUF222"/>
</dbReference>
<dbReference type="RefSeq" id="WP_139191343.1">
    <property type="nucleotide sequence ID" value="NZ_FNAB01000027.1"/>
</dbReference>
<feature type="non-terminal residue" evidence="2">
    <location>
        <position position="146"/>
    </location>
</feature>
<evidence type="ECO:0000313" key="3">
    <source>
        <dbReference type="Proteomes" id="UP000199417"/>
    </source>
</evidence>